<feature type="compositionally biased region" description="Basic and acidic residues" evidence="6">
    <location>
        <begin position="1102"/>
        <end position="1121"/>
    </location>
</feature>
<dbReference type="Pfam" id="PF23598">
    <property type="entry name" value="LRR_14"/>
    <property type="match status" value="1"/>
</dbReference>
<dbReference type="SUPFAM" id="SSF52540">
    <property type="entry name" value="P-loop containing nucleoside triphosphate hydrolases"/>
    <property type="match status" value="1"/>
</dbReference>
<dbReference type="InterPro" id="IPR036388">
    <property type="entry name" value="WH-like_DNA-bd_sf"/>
</dbReference>
<evidence type="ECO:0000259" key="9">
    <source>
        <dbReference type="Pfam" id="PF23598"/>
    </source>
</evidence>
<dbReference type="GO" id="GO:0005524">
    <property type="term" value="F:ATP binding"/>
    <property type="evidence" value="ECO:0007669"/>
    <property type="project" value="UniProtKB-KW"/>
</dbReference>
<feature type="domain" description="Disease resistance R13L4/SHOC-2-like LRR" evidence="9">
    <location>
        <begin position="542"/>
        <end position="844"/>
    </location>
</feature>
<dbReference type="Gene3D" id="1.10.10.10">
    <property type="entry name" value="Winged helix-like DNA-binding domain superfamily/Winged helix DNA-binding domain"/>
    <property type="match status" value="1"/>
</dbReference>
<dbReference type="PANTHER" id="PTHR33463">
    <property type="entry name" value="NB-ARC DOMAIN-CONTAINING PROTEIN-RELATED"/>
    <property type="match status" value="1"/>
</dbReference>
<dbReference type="SUPFAM" id="SSF52058">
    <property type="entry name" value="L domain-like"/>
    <property type="match status" value="1"/>
</dbReference>
<keyword evidence="4" id="KW-0067">ATP-binding</keyword>
<evidence type="ECO:0000256" key="3">
    <source>
        <dbReference type="ARBA" id="ARBA00022821"/>
    </source>
</evidence>
<dbReference type="PANTHER" id="PTHR33463:SF204">
    <property type="entry name" value="NB-ARC DOMAIN-CONTAINING PROTEIN"/>
    <property type="match status" value="1"/>
</dbReference>
<dbReference type="Gene3D" id="3.80.10.10">
    <property type="entry name" value="Ribonuclease Inhibitor"/>
    <property type="match status" value="2"/>
</dbReference>
<evidence type="ECO:0000259" key="7">
    <source>
        <dbReference type="Pfam" id="PF00931"/>
    </source>
</evidence>
<gene>
    <name evidence="10" type="primary">RPS2_78</name>
    <name evidence="10" type="ORF">g.98934</name>
</gene>
<dbReference type="InterPro" id="IPR032675">
    <property type="entry name" value="LRR_dom_sf"/>
</dbReference>
<dbReference type="Gene3D" id="1.10.8.430">
    <property type="entry name" value="Helical domain of apoptotic protease-activating factors"/>
    <property type="match status" value="1"/>
</dbReference>
<evidence type="ECO:0000256" key="5">
    <source>
        <dbReference type="SAM" id="Coils"/>
    </source>
</evidence>
<evidence type="ECO:0000313" key="10">
    <source>
        <dbReference type="EMBL" id="JAT55677.1"/>
    </source>
</evidence>
<reference evidence="10" key="1">
    <citation type="submission" date="2015-07" db="EMBL/GenBank/DDBJ databases">
        <title>Transcriptome Assembly of Anthurium amnicola.</title>
        <authorList>
            <person name="Suzuki J."/>
        </authorList>
    </citation>
    <scope>NUCLEOTIDE SEQUENCE</scope>
</reference>
<keyword evidence="3" id="KW-0611">Plant defense</keyword>
<feature type="compositionally biased region" description="Pro residues" evidence="6">
    <location>
        <begin position="1046"/>
        <end position="1057"/>
    </location>
</feature>
<dbReference type="Gene3D" id="3.40.50.300">
    <property type="entry name" value="P-loop containing nucleotide triphosphate hydrolases"/>
    <property type="match status" value="1"/>
</dbReference>
<feature type="compositionally biased region" description="Basic residues" evidence="6">
    <location>
        <begin position="1087"/>
        <end position="1101"/>
    </location>
</feature>
<dbReference type="Pfam" id="PF23559">
    <property type="entry name" value="WHD_DRP"/>
    <property type="match status" value="1"/>
</dbReference>
<proteinExistence type="inferred from homology"/>
<dbReference type="EMBL" id="GDJX01012259">
    <property type="protein sequence ID" value="JAT55677.1"/>
    <property type="molecule type" value="Transcribed_RNA"/>
</dbReference>
<keyword evidence="2" id="KW-0677">Repeat</keyword>
<organism evidence="10">
    <name type="scientific">Anthurium amnicola</name>
    <dbReference type="NCBI Taxonomy" id="1678845"/>
    <lineage>
        <taxon>Eukaryota</taxon>
        <taxon>Viridiplantae</taxon>
        <taxon>Streptophyta</taxon>
        <taxon>Embryophyta</taxon>
        <taxon>Tracheophyta</taxon>
        <taxon>Spermatophyta</taxon>
        <taxon>Magnoliopsida</taxon>
        <taxon>Liliopsida</taxon>
        <taxon>Araceae</taxon>
        <taxon>Pothoideae</taxon>
        <taxon>Potheae</taxon>
        <taxon>Anthurium</taxon>
    </lineage>
</organism>
<dbReference type="InterPro" id="IPR050905">
    <property type="entry name" value="Plant_NBS-LRR"/>
</dbReference>
<accession>A0A1D1YM26</accession>
<dbReference type="GO" id="GO:0042742">
    <property type="term" value="P:defense response to bacterium"/>
    <property type="evidence" value="ECO:0007669"/>
    <property type="project" value="UniProtKB-ARBA"/>
</dbReference>
<keyword evidence="4" id="KW-0547">Nucleotide-binding</keyword>
<evidence type="ECO:0000256" key="1">
    <source>
        <dbReference type="ARBA" id="ARBA00008894"/>
    </source>
</evidence>
<feature type="domain" description="Disease resistance protein winged helix" evidence="8">
    <location>
        <begin position="403"/>
        <end position="478"/>
    </location>
</feature>
<comment type="similarity">
    <text evidence="1">Belongs to the disease resistance NB-LRR family.</text>
</comment>
<feature type="region of interest" description="Disordered" evidence="6">
    <location>
        <begin position="947"/>
        <end position="1121"/>
    </location>
</feature>
<feature type="non-terminal residue" evidence="10">
    <location>
        <position position="1"/>
    </location>
</feature>
<feature type="compositionally biased region" description="Basic residues" evidence="6">
    <location>
        <begin position="981"/>
        <end position="992"/>
    </location>
</feature>
<feature type="coiled-coil region" evidence="5">
    <location>
        <begin position="30"/>
        <end position="88"/>
    </location>
</feature>
<keyword evidence="5" id="KW-0175">Coiled coil</keyword>
<name>A0A1D1YM26_9ARAE</name>
<feature type="domain" description="NB-ARC" evidence="7">
    <location>
        <begin position="150"/>
        <end position="311"/>
    </location>
</feature>
<sequence length="1121" mass="126235">SLSLSLAMETILEAILKSMAHEVCSVLQNLINLDRNLEVLDMEMEELRCQREDVESMALASGRLTDPVRAWLDKVDSLTREEAALREEVARRGTGCLIFPCRSFKLAGDAAGNLWLVRELKDKARELGVLAGRSEALAEGSSTPSMVGREAALSAIRDHLRRDDVWVVGMYGMGGVGKTTLMRKVYDELLAAGRTCPFDAVIWVTVSQDLDVHKIQQDIGAQLGLHMPEGTARERAATLHKALARRRFLLLLDDLWKVLDLTEIGIPVYQRASKLLFTSRSLEVCRDMGADVRVKVDPLSVEASWKLFRTTLGADADLMMDPVINRLAKQIVDECGGLTLALITVGRALAGARGVHQWRNALSQLTESPEALRGMDGVLSMLTFTFDRLENDSHRECLLYCCLFPEDHNIHIEELVDYWVGEGLLDDPRLTGNDDIDVARSRGLAVIKKLKDACLLEKGGGEDGDMYVKMHDVIRDMALWRSAEKKRFSLVPAGRGSSPNVPSDERWSDAVRISLMDGEVRDLSKFPHCPNLVTLLVNQNTQLNCIPSNFFNSVPILRVLDLSSTSIEELPAEIGMLIKLRYLNLSRTFITRLPERLGQLIMLEQLDLGYTRELVSIPSTAITTLIGLQKLNLCNSAYSWAPGSSEDDEETRVTLKHLSLLRRLNDLRLDVECLPILDEILGTRRLSRFVRHLTLQLMEPLTHLPTGFHALSQLRELCIDGCSSLQELTFSGGELECLEVLSLLDLSKITTIGIQGSALPSLRDLHVFSCHQLRDLTPVHQLPRLQCVDLRACSGLEVLISATVDENFPIFPQLRKINLYALPNFRAIYGHPLFLPCLEYLEVYGCPMFAKLPLDSHSAKSIKQILGMQRWWDSLQWDEESTKWRFLRYFRDLWQEEEEEEDGEPQLRLPSPRSSSPSFLSHLLLLLSRNPPTSWFLRGGWDGEARRQEQQEEEALWSQGQWRRRFPQARPSEGGAAAAAARRRRHHLRRHVPGAEGGGQPALPEAGLPGGRPHLREGRQAPPPGSRRRRPSPQLPRHLLHAHGSPRPPPRPRPLQPRPRRLPQVQQGPPEAGQVLRGPPQVGFRRQGCRRRPRLRAQQRHRVGDLRQGEEGDGERRDQAV</sequence>
<dbReference type="AlphaFoldDB" id="A0A1D1YM26"/>
<dbReference type="InterPro" id="IPR002182">
    <property type="entry name" value="NB-ARC"/>
</dbReference>
<dbReference type="InterPro" id="IPR055414">
    <property type="entry name" value="LRR_R13L4/SHOC2-like"/>
</dbReference>
<dbReference type="PRINTS" id="PR00364">
    <property type="entry name" value="DISEASERSIST"/>
</dbReference>
<dbReference type="GO" id="GO:0009626">
    <property type="term" value="P:plant-type hypersensitive response"/>
    <property type="evidence" value="ECO:0007669"/>
    <property type="project" value="UniProtKB-ARBA"/>
</dbReference>
<dbReference type="GO" id="GO:0002758">
    <property type="term" value="P:innate immune response-activating signaling pathway"/>
    <property type="evidence" value="ECO:0007669"/>
    <property type="project" value="UniProtKB-ARBA"/>
</dbReference>
<dbReference type="Pfam" id="PF00931">
    <property type="entry name" value="NB-ARC"/>
    <property type="match status" value="1"/>
</dbReference>
<dbReference type="InterPro" id="IPR058922">
    <property type="entry name" value="WHD_DRP"/>
</dbReference>
<evidence type="ECO:0000256" key="2">
    <source>
        <dbReference type="ARBA" id="ARBA00022737"/>
    </source>
</evidence>
<protein>
    <submittedName>
        <fullName evidence="10">Disease resistance protein RPS2</fullName>
    </submittedName>
</protein>
<dbReference type="FunFam" id="1.10.10.10:FF:000322">
    <property type="entry name" value="Probable disease resistance protein At1g63360"/>
    <property type="match status" value="1"/>
</dbReference>
<evidence type="ECO:0000256" key="4">
    <source>
        <dbReference type="ARBA" id="ARBA00022840"/>
    </source>
</evidence>
<dbReference type="FunFam" id="3.40.50.300:FF:001091">
    <property type="entry name" value="Probable disease resistance protein At1g61300"/>
    <property type="match status" value="1"/>
</dbReference>
<dbReference type="InterPro" id="IPR027417">
    <property type="entry name" value="P-loop_NTPase"/>
</dbReference>
<dbReference type="GO" id="GO:0043531">
    <property type="term" value="F:ADP binding"/>
    <property type="evidence" value="ECO:0007669"/>
    <property type="project" value="InterPro"/>
</dbReference>
<evidence type="ECO:0000259" key="8">
    <source>
        <dbReference type="Pfam" id="PF23559"/>
    </source>
</evidence>
<dbReference type="InterPro" id="IPR042197">
    <property type="entry name" value="Apaf_helical"/>
</dbReference>
<evidence type="ECO:0000256" key="6">
    <source>
        <dbReference type="SAM" id="MobiDB-lite"/>
    </source>
</evidence>